<accession>A0ABU7UJ71</accession>
<reference evidence="1 2" key="1">
    <citation type="submission" date="2023-11" db="EMBL/GenBank/DDBJ databases">
        <title>Draft genome sequence of a psychrophilic Clostridium strain from permafrost water brine.</title>
        <authorList>
            <person name="Shcherbakova V.A."/>
            <person name="Trubitsyn V.E."/>
            <person name="Zakharyuk A.G."/>
        </authorList>
    </citation>
    <scope>NUCLEOTIDE SEQUENCE [LARGE SCALE GENOMIC DNA]</scope>
    <source>
        <strain evidence="1 2">14F</strain>
    </source>
</reference>
<dbReference type="Proteomes" id="UP001498469">
    <property type="component" value="Unassembled WGS sequence"/>
</dbReference>
<evidence type="ECO:0000313" key="2">
    <source>
        <dbReference type="Proteomes" id="UP001498469"/>
    </source>
</evidence>
<dbReference type="InterPro" id="IPR025580">
    <property type="entry name" value="Gp46"/>
</dbReference>
<proteinExistence type="predicted"/>
<organism evidence="1 2">
    <name type="scientific">Clostridium frigoriphilum</name>
    <dbReference type="NCBI Taxonomy" id="443253"/>
    <lineage>
        <taxon>Bacteria</taxon>
        <taxon>Bacillati</taxon>
        <taxon>Bacillota</taxon>
        <taxon>Clostridia</taxon>
        <taxon>Eubacteriales</taxon>
        <taxon>Clostridiaceae</taxon>
        <taxon>Clostridium</taxon>
    </lineage>
</organism>
<comment type="caution">
    <text evidence="1">The sequence shown here is derived from an EMBL/GenBank/DDBJ whole genome shotgun (WGS) entry which is preliminary data.</text>
</comment>
<gene>
    <name evidence="1" type="ORF">SJI18_01095</name>
</gene>
<dbReference type="EMBL" id="JAZHFS010000001">
    <property type="protein sequence ID" value="MEF2110899.1"/>
    <property type="molecule type" value="Genomic_DNA"/>
</dbReference>
<dbReference type="Pfam" id="PF14265">
    <property type="entry name" value="DUF4355"/>
    <property type="match status" value="1"/>
</dbReference>
<keyword evidence="2" id="KW-1185">Reference proteome</keyword>
<protein>
    <submittedName>
        <fullName evidence="1">DUF4355 domain-containing protein</fullName>
    </submittedName>
</protein>
<dbReference type="RefSeq" id="WP_216247532.1">
    <property type="nucleotide sequence ID" value="NZ_JAZHFS010000001.1"/>
</dbReference>
<name>A0ABU7UJ71_9CLOT</name>
<sequence>MPIENFAEVQEYLTANNVEGNEVKTYMDSLKVEPTLEVFKGLASTNVDFKSYMDSEKDKHSAKGLETWKINNLGKAVDDEVNKRFPKADPKDVEFAKYKAEQEKTTAATNATIAKMIADSAHKDLTNKALQYASEKKLPADLVGYFIGADQETTDKNLEKLMATMTAHDEAIKLEFAKGNSYTPPAGGTTLTGDEKIRADIAKWMK</sequence>
<evidence type="ECO:0000313" key="1">
    <source>
        <dbReference type="EMBL" id="MEF2110899.1"/>
    </source>
</evidence>